<evidence type="ECO:0008006" key="3">
    <source>
        <dbReference type="Google" id="ProtNLM"/>
    </source>
</evidence>
<organism evidence="1 2">
    <name type="scientific">Sphaerotilus uruguayifluvii</name>
    <dbReference type="NCBI Taxonomy" id="2735897"/>
    <lineage>
        <taxon>Bacteria</taxon>
        <taxon>Pseudomonadati</taxon>
        <taxon>Pseudomonadota</taxon>
        <taxon>Betaproteobacteria</taxon>
        <taxon>Burkholderiales</taxon>
        <taxon>Sphaerotilaceae</taxon>
        <taxon>Sphaerotilus</taxon>
    </lineage>
</organism>
<dbReference type="InterPro" id="IPR014859">
    <property type="entry name" value="Phage_TAC_4"/>
</dbReference>
<evidence type="ECO:0000313" key="1">
    <source>
        <dbReference type="EMBL" id="NRT54806.1"/>
    </source>
</evidence>
<keyword evidence="2" id="KW-1185">Reference proteome</keyword>
<reference evidence="1 2" key="1">
    <citation type="submission" date="2020-05" db="EMBL/GenBank/DDBJ databases">
        <title>Genomic Encyclopedia of Type Strains, Phase IV (KMG-V): Genome sequencing to study the core and pangenomes of soil and plant-associated prokaryotes.</title>
        <authorList>
            <person name="Whitman W."/>
        </authorList>
    </citation>
    <scope>NUCLEOTIDE SEQUENCE [LARGE SCALE GENOMIC DNA]</scope>
    <source>
        <strain evidence="1 2">C29</strain>
    </source>
</reference>
<sequence>MALKLITPAHVAGNVEITVPGSEQLGSLKVRFAYQTAKAHDTWRDTAIADASSGKRTMTQILAPVVIGWDGLEDDAGAPVVYSVEALDELLDRYPASAGELFRGYTRVLTESRVKN</sequence>
<name>A0ABX2FXQ5_9BURK</name>
<protein>
    <recommendedName>
        <fullName evidence="3">Phage protein</fullName>
    </recommendedName>
</protein>
<dbReference type="RefSeq" id="WP_173803772.1">
    <property type="nucleotide sequence ID" value="NZ_JABSNM010000002.1"/>
</dbReference>
<accession>A0ABX2FXQ5</accession>
<dbReference type="Pfam" id="PF08748">
    <property type="entry name" value="Phage_TAC_4"/>
    <property type="match status" value="1"/>
</dbReference>
<evidence type="ECO:0000313" key="2">
    <source>
        <dbReference type="Proteomes" id="UP001516061"/>
    </source>
</evidence>
<comment type="caution">
    <text evidence="1">The sequence shown here is derived from an EMBL/GenBank/DDBJ whole genome shotgun (WGS) entry which is preliminary data.</text>
</comment>
<dbReference type="EMBL" id="JABSNM010000002">
    <property type="protein sequence ID" value="NRT54806.1"/>
    <property type="molecule type" value="Genomic_DNA"/>
</dbReference>
<gene>
    <name evidence="1" type="ORF">HNQ01_000516</name>
</gene>
<proteinExistence type="predicted"/>
<dbReference type="Proteomes" id="UP001516061">
    <property type="component" value="Unassembled WGS sequence"/>
</dbReference>